<keyword evidence="3" id="KW-1185">Reference proteome</keyword>
<comment type="caution">
    <text evidence="2">The sequence shown here is derived from an EMBL/GenBank/DDBJ whole genome shotgun (WGS) entry which is preliminary data.</text>
</comment>
<name>A0A9D5HDA7_9LILI</name>
<dbReference type="AlphaFoldDB" id="A0A9D5HDA7"/>
<evidence type="ECO:0000256" key="1">
    <source>
        <dbReference type="SAM" id="MobiDB-lite"/>
    </source>
</evidence>
<protein>
    <submittedName>
        <fullName evidence="2">Uncharacterized protein</fullName>
    </submittedName>
</protein>
<organism evidence="2 3">
    <name type="scientific">Dioscorea zingiberensis</name>
    <dbReference type="NCBI Taxonomy" id="325984"/>
    <lineage>
        <taxon>Eukaryota</taxon>
        <taxon>Viridiplantae</taxon>
        <taxon>Streptophyta</taxon>
        <taxon>Embryophyta</taxon>
        <taxon>Tracheophyta</taxon>
        <taxon>Spermatophyta</taxon>
        <taxon>Magnoliopsida</taxon>
        <taxon>Liliopsida</taxon>
        <taxon>Dioscoreales</taxon>
        <taxon>Dioscoreaceae</taxon>
        <taxon>Dioscorea</taxon>
    </lineage>
</organism>
<gene>
    <name evidence="2" type="ORF">J5N97_019887</name>
</gene>
<proteinExistence type="predicted"/>
<feature type="compositionally biased region" description="Basic and acidic residues" evidence="1">
    <location>
        <begin position="58"/>
        <end position="86"/>
    </location>
</feature>
<feature type="compositionally biased region" description="Basic and acidic residues" evidence="1">
    <location>
        <begin position="7"/>
        <end position="25"/>
    </location>
</feature>
<reference evidence="2" key="1">
    <citation type="submission" date="2021-03" db="EMBL/GenBank/DDBJ databases">
        <authorList>
            <person name="Li Z."/>
            <person name="Yang C."/>
        </authorList>
    </citation>
    <scope>NUCLEOTIDE SEQUENCE</scope>
    <source>
        <strain evidence="2">Dzin_1.0</strain>
        <tissue evidence="2">Leaf</tissue>
    </source>
</reference>
<feature type="region of interest" description="Disordered" evidence="1">
    <location>
        <begin position="1"/>
        <end position="102"/>
    </location>
</feature>
<feature type="compositionally biased region" description="Polar residues" evidence="1">
    <location>
        <begin position="89"/>
        <end position="102"/>
    </location>
</feature>
<evidence type="ECO:0000313" key="2">
    <source>
        <dbReference type="EMBL" id="KAJ0971928.1"/>
    </source>
</evidence>
<sequence length="102" mass="10830">MAGIDHTAPRDDPPGTARQHQDDPKVSLSHSNGASSPALDAASGTSRSRCPLPIHTGSTDDPHLHISGEHQQEGHPQRDLPPERHQGLFSRTSASVSSSQET</sequence>
<dbReference type="EMBL" id="JAGGNH010000005">
    <property type="protein sequence ID" value="KAJ0971928.1"/>
    <property type="molecule type" value="Genomic_DNA"/>
</dbReference>
<evidence type="ECO:0000313" key="3">
    <source>
        <dbReference type="Proteomes" id="UP001085076"/>
    </source>
</evidence>
<reference evidence="2" key="2">
    <citation type="journal article" date="2022" name="Hortic Res">
        <title>The genome of Dioscorea zingiberensis sheds light on the biosynthesis, origin and evolution of the medicinally important diosgenin saponins.</title>
        <authorList>
            <person name="Li Y."/>
            <person name="Tan C."/>
            <person name="Li Z."/>
            <person name="Guo J."/>
            <person name="Li S."/>
            <person name="Chen X."/>
            <person name="Wang C."/>
            <person name="Dai X."/>
            <person name="Yang H."/>
            <person name="Song W."/>
            <person name="Hou L."/>
            <person name="Xu J."/>
            <person name="Tong Z."/>
            <person name="Xu A."/>
            <person name="Yuan X."/>
            <person name="Wang W."/>
            <person name="Yang Q."/>
            <person name="Chen L."/>
            <person name="Sun Z."/>
            <person name="Wang K."/>
            <person name="Pan B."/>
            <person name="Chen J."/>
            <person name="Bao Y."/>
            <person name="Liu F."/>
            <person name="Qi X."/>
            <person name="Gang D.R."/>
            <person name="Wen J."/>
            <person name="Li J."/>
        </authorList>
    </citation>
    <scope>NUCLEOTIDE SEQUENCE</scope>
    <source>
        <strain evidence="2">Dzin_1.0</strain>
    </source>
</reference>
<accession>A0A9D5HDA7</accession>
<dbReference type="Proteomes" id="UP001085076">
    <property type="component" value="Miscellaneous, Linkage group lg05"/>
</dbReference>